<feature type="domain" description="Piwi" evidence="3">
    <location>
        <begin position="528"/>
        <end position="829"/>
    </location>
</feature>
<dbReference type="PANTHER" id="PTHR22891">
    <property type="entry name" value="EUKARYOTIC TRANSLATION INITIATION FACTOR 2C"/>
    <property type="match status" value="1"/>
</dbReference>
<evidence type="ECO:0000313" key="5">
    <source>
        <dbReference type="Proteomes" id="UP001140011"/>
    </source>
</evidence>
<dbReference type="Pfam" id="PF02171">
    <property type="entry name" value="Piwi"/>
    <property type="match status" value="1"/>
</dbReference>
<dbReference type="OrthoDB" id="10252740at2759"/>
<feature type="domain" description="PAZ" evidence="2">
    <location>
        <begin position="237"/>
        <end position="352"/>
    </location>
</feature>
<dbReference type="Gene3D" id="3.30.420.10">
    <property type="entry name" value="Ribonuclease H-like superfamily/Ribonuclease H"/>
    <property type="match status" value="1"/>
</dbReference>
<dbReference type="Pfam" id="PF02170">
    <property type="entry name" value="PAZ"/>
    <property type="match status" value="1"/>
</dbReference>
<dbReference type="InterPro" id="IPR032474">
    <property type="entry name" value="Argonaute_N"/>
</dbReference>
<dbReference type="SUPFAM" id="SSF101690">
    <property type="entry name" value="PAZ domain"/>
    <property type="match status" value="1"/>
</dbReference>
<dbReference type="Gene3D" id="3.40.50.2300">
    <property type="match status" value="1"/>
</dbReference>
<dbReference type="PROSITE" id="PS50822">
    <property type="entry name" value="PIWI"/>
    <property type="match status" value="1"/>
</dbReference>
<dbReference type="InterPro" id="IPR014811">
    <property type="entry name" value="ArgoL1"/>
</dbReference>
<dbReference type="SUPFAM" id="SSF53098">
    <property type="entry name" value="Ribonuclease H-like"/>
    <property type="match status" value="1"/>
</dbReference>
<accession>A0A9W8H3N6</accession>
<dbReference type="Proteomes" id="UP001140011">
    <property type="component" value="Unassembled WGS sequence"/>
</dbReference>
<dbReference type="CDD" id="cd04657">
    <property type="entry name" value="Piwi_ago-like"/>
    <property type="match status" value="1"/>
</dbReference>
<dbReference type="Pfam" id="PF16487">
    <property type="entry name" value="ArgoMid"/>
    <property type="match status" value="1"/>
</dbReference>
<protein>
    <recommendedName>
        <fullName evidence="6">Piwi-domain-containing protein</fullName>
    </recommendedName>
</protein>
<reference evidence="4" key="1">
    <citation type="submission" date="2022-07" db="EMBL/GenBank/DDBJ databases">
        <title>Phylogenomic reconstructions and comparative analyses of Kickxellomycotina fungi.</title>
        <authorList>
            <person name="Reynolds N.K."/>
            <person name="Stajich J.E."/>
            <person name="Barry K."/>
            <person name="Grigoriev I.V."/>
            <person name="Crous P."/>
            <person name="Smith M.E."/>
        </authorList>
    </citation>
    <scope>NUCLEOTIDE SEQUENCE</scope>
    <source>
        <strain evidence="4">BCRC 34297</strain>
    </source>
</reference>
<dbReference type="InterPro" id="IPR036085">
    <property type="entry name" value="PAZ_dom_sf"/>
</dbReference>
<keyword evidence="5" id="KW-1185">Reference proteome</keyword>
<feature type="compositionally biased region" description="Gly residues" evidence="1">
    <location>
        <begin position="1"/>
        <end position="12"/>
    </location>
</feature>
<evidence type="ECO:0000259" key="2">
    <source>
        <dbReference type="PROSITE" id="PS50821"/>
    </source>
</evidence>
<dbReference type="PROSITE" id="PS50821">
    <property type="entry name" value="PAZ"/>
    <property type="match status" value="1"/>
</dbReference>
<evidence type="ECO:0000259" key="3">
    <source>
        <dbReference type="PROSITE" id="PS50822"/>
    </source>
</evidence>
<feature type="region of interest" description="Disordered" evidence="1">
    <location>
        <begin position="1"/>
        <end position="30"/>
    </location>
</feature>
<organism evidence="4 5">
    <name type="scientific">Coemansia pectinata</name>
    <dbReference type="NCBI Taxonomy" id="1052879"/>
    <lineage>
        <taxon>Eukaryota</taxon>
        <taxon>Fungi</taxon>
        <taxon>Fungi incertae sedis</taxon>
        <taxon>Zoopagomycota</taxon>
        <taxon>Kickxellomycotina</taxon>
        <taxon>Kickxellomycetes</taxon>
        <taxon>Kickxellales</taxon>
        <taxon>Kickxellaceae</taxon>
        <taxon>Coemansia</taxon>
    </lineage>
</organism>
<dbReference type="InterPro" id="IPR036397">
    <property type="entry name" value="RNaseH_sf"/>
</dbReference>
<proteinExistence type="predicted"/>
<dbReference type="InterPro" id="IPR003100">
    <property type="entry name" value="PAZ_dom"/>
</dbReference>
<dbReference type="InterPro" id="IPR012337">
    <property type="entry name" value="RNaseH-like_sf"/>
</dbReference>
<dbReference type="EMBL" id="JANBUH010000017">
    <property type="protein sequence ID" value="KAJ2756736.1"/>
    <property type="molecule type" value="Genomic_DNA"/>
</dbReference>
<gene>
    <name evidence="4" type="ORF">GGI19_000614</name>
</gene>
<evidence type="ECO:0000256" key="1">
    <source>
        <dbReference type="SAM" id="MobiDB-lite"/>
    </source>
</evidence>
<dbReference type="InterPro" id="IPR032473">
    <property type="entry name" value="Argonaute_Mid_dom"/>
</dbReference>
<dbReference type="Gene3D" id="2.170.260.10">
    <property type="entry name" value="paz domain"/>
    <property type="match status" value="1"/>
</dbReference>
<dbReference type="InterPro" id="IPR003165">
    <property type="entry name" value="Piwi"/>
</dbReference>
<comment type="caution">
    <text evidence="4">The sequence shown here is derived from an EMBL/GenBank/DDBJ whole genome shotgun (WGS) entry which is preliminary data.</text>
</comment>
<name>A0A9W8H3N6_9FUNG</name>
<dbReference type="SMART" id="SM00950">
    <property type="entry name" value="Piwi"/>
    <property type="match status" value="1"/>
</dbReference>
<evidence type="ECO:0008006" key="6">
    <source>
        <dbReference type="Google" id="ProtNLM"/>
    </source>
</evidence>
<dbReference type="AlphaFoldDB" id="A0A9W8H3N6"/>
<dbReference type="CDD" id="cd02846">
    <property type="entry name" value="PAZ_argonaute_like"/>
    <property type="match status" value="1"/>
</dbReference>
<sequence length="881" mass="98016">MSNQPGPGGGGDNSRSTALQPASHGTQGKRQKVYANFVEISKYPERDIYQYDVVVTPERGEFKKLPSPAYMRSVFDAAMGEHRQGKLNGIPMVYDSRKIAYAPKRVCEAKEILELDLSFKEDGRTEKYVIRLREAAVVNTKILTDFVRGQGGIAIGEIQSALNALDLAIGSVLHLEMIGFNRSFFTREQSLVTVGGLELWRGFSFSVRPGIDHLYLNVNTAVTAMYPPGSLLDALLKVIDVGEPNKLRGRLTRDNMRDMGDVVKYLRGLQVYCSHRGLKGKRKFSVRGTTTRALDQESFDWEDPDKPGHSENVTVAEYYLRRYNIKLSYPFLPGITDRRKSVFPIEFCSIVENQRFKGNLNERQTGDMVKFACQQPSKNVDRILDILKRRNLGGSPIVQSFGLSLPNKLAEVESRVLPAPTIEYGDGSREASFAPRGGAWDLRNKQVKLPGKPLDYWAVLVLANRNQASENAVQQFVTALVSGCNQSGYRVNEPHPPISYGNPSADIAQEMLHALKGVRCPPGVKPQLLLVVLPTTNIQVYQNVKNCAYKTLGIHTQCMQSKHVQRPNMQYCANLCLKINAKLGGVNQVLLQSGFQEMLRGKPTLFLGCDITHPAPGEQDKPSIASVVGSTNFEGTRYAATLIQLPSRQELVGKLQEVVVRHLKIFHRSTRAKPRRIIFYRDGVSESQFNQVRDREIIEIQRACASLEQGYKPEITFLAVLKRHNTRFFPMGRDGDKTGNCVPGTVVDRSVTMPGITDFYLFAHAAIQGTSRPTHYYVLHDDSGFTADAIQQLTYNLCYTYAICTRSVSIVPPVYYAHRVAARARCHLLDMGMGFEEATTDASGYYGGVGSTAVGTIPGDPGIATRVIKVNADLDTAMYFM</sequence>
<dbReference type="GO" id="GO:0003723">
    <property type="term" value="F:RNA binding"/>
    <property type="evidence" value="ECO:0007669"/>
    <property type="project" value="InterPro"/>
</dbReference>
<dbReference type="Pfam" id="PF08699">
    <property type="entry name" value="ArgoL1"/>
    <property type="match status" value="1"/>
</dbReference>
<dbReference type="SMART" id="SM01163">
    <property type="entry name" value="DUF1785"/>
    <property type="match status" value="1"/>
</dbReference>
<evidence type="ECO:0000313" key="4">
    <source>
        <dbReference type="EMBL" id="KAJ2756736.1"/>
    </source>
</evidence>
<feature type="compositionally biased region" description="Polar residues" evidence="1">
    <location>
        <begin position="13"/>
        <end position="26"/>
    </location>
</feature>
<dbReference type="InterPro" id="IPR045246">
    <property type="entry name" value="Piwi_ago-like"/>
</dbReference>
<dbReference type="Pfam" id="PF16486">
    <property type="entry name" value="ArgoN"/>
    <property type="match status" value="1"/>
</dbReference>